<dbReference type="InterPro" id="IPR017517">
    <property type="entry name" value="Maleyloyr_isom"/>
</dbReference>
<reference evidence="2 3" key="1">
    <citation type="submission" date="2023-02" db="EMBL/GenBank/DDBJ databases">
        <title>Genome sequencing required for Actinomycetospora new species description.</title>
        <authorList>
            <person name="Saimee Y."/>
            <person name="Duangmal K."/>
        </authorList>
    </citation>
    <scope>NUCLEOTIDE SEQUENCE [LARGE SCALE GENOMIC DNA]</scope>
    <source>
        <strain evidence="2 3">DW7H6</strain>
    </source>
</reference>
<organism evidence="2 3">
    <name type="scientific">Actinomycetospora lemnae</name>
    <dbReference type="NCBI Taxonomy" id="3019891"/>
    <lineage>
        <taxon>Bacteria</taxon>
        <taxon>Bacillati</taxon>
        <taxon>Actinomycetota</taxon>
        <taxon>Actinomycetes</taxon>
        <taxon>Pseudonocardiales</taxon>
        <taxon>Pseudonocardiaceae</taxon>
        <taxon>Actinomycetospora</taxon>
    </lineage>
</organism>
<feature type="domain" description="Mycothiol-dependent maleylpyruvate isomerase metal-binding" evidence="1">
    <location>
        <begin position="18"/>
        <end position="140"/>
    </location>
</feature>
<dbReference type="Gene3D" id="1.20.120.450">
    <property type="entry name" value="dinb family like domain"/>
    <property type="match status" value="1"/>
</dbReference>
<dbReference type="RefSeq" id="WP_274200514.1">
    <property type="nucleotide sequence ID" value="NZ_JAQZAO010000004.1"/>
</dbReference>
<dbReference type="SUPFAM" id="SSF109854">
    <property type="entry name" value="DinB/YfiT-like putative metalloenzymes"/>
    <property type="match status" value="1"/>
</dbReference>
<sequence>MDAVDAADLHAAISAERLGLADVIDALTPAQWQEPSLCPGWTVKTLVAHLTLTSRITPFEAVRAMIAARFDVNRMIDRSARARAAQYSAAELAAQYRESATWTGRPFGTRPQDPLVDVLVHGQDLTRPLSIPRAIPPEHVVPAIDYAVGASFYGAAKRLTGLRLVATDADWSHGEGTEEVRGPAGDLLLVVTGRSAGLDALEGPGVATVTARL</sequence>
<protein>
    <submittedName>
        <fullName evidence="2">Maleylpyruvate isomerase family mycothiol-dependent enzyme</fullName>
    </submittedName>
</protein>
<proteinExistence type="predicted"/>
<accession>A0ABT5SU67</accession>
<dbReference type="InterPro" id="IPR034660">
    <property type="entry name" value="DinB/YfiT-like"/>
</dbReference>
<evidence type="ECO:0000313" key="2">
    <source>
        <dbReference type="EMBL" id="MDD7965990.1"/>
    </source>
</evidence>
<evidence type="ECO:0000313" key="3">
    <source>
        <dbReference type="Proteomes" id="UP001300763"/>
    </source>
</evidence>
<evidence type="ECO:0000259" key="1">
    <source>
        <dbReference type="Pfam" id="PF11716"/>
    </source>
</evidence>
<dbReference type="Pfam" id="PF11716">
    <property type="entry name" value="MDMPI_N"/>
    <property type="match status" value="1"/>
</dbReference>
<name>A0ABT5SU67_9PSEU</name>
<dbReference type="GO" id="GO:0016853">
    <property type="term" value="F:isomerase activity"/>
    <property type="evidence" value="ECO:0007669"/>
    <property type="project" value="UniProtKB-KW"/>
</dbReference>
<dbReference type="InterPro" id="IPR024344">
    <property type="entry name" value="MDMPI_metal-binding"/>
</dbReference>
<keyword evidence="3" id="KW-1185">Reference proteome</keyword>
<dbReference type="NCBIfam" id="TIGR03083">
    <property type="entry name" value="maleylpyruvate isomerase family mycothiol-dependent enzyme"/>
    <property type="match status" value="1"/>
</dbReference>
<gene>
    <name evidence="2" type="ORF">PGB27_11600</name>
</gene>
<comment type="caution">
    <text evidence="2">The sequence shown here is derived from an EMBL/GenBank/DDBJ whole genome shotgun (WGS) entry which is preliminary data.</text>
</comment>
<dbReference type="Proteomes" id="UP001300763">
    <property type="component" value="Unassembled WGS sequence"/>
</dbReference>
<keyword evidence="2" id="KW-0413">Isomerase</keyword>
<dbReference type="EMBL" id="JAQZAO010000004">
    <property type="protein sequence ID" value="MDD7965990.1"/>
    <property type="molecule type" value="Genomic_DNA"/>
</dbReference>